<proteinExistence type="predicted"/>
<comment type="caution">
    <text evidence="2">The sequence shown here is derived from an EMBL/GenBank/DDBJ whole genome shotgun (WGS) entry which is preliminary data.</text>
</comment>
<dbReference type="InterPro" id="IPR003822">
    <property type="entry name" value="PAH"/>
</dbReference>
<evidence type="ECO:0000256" key="1">
    <source>
        <dbReference type="PROSITE-ProRule" id="PRU00810"/>
    </source>
</evidence>
<dbReference type="PROSITE" id="PS51477">
    <property type="entry name" value="PAH"/>
    <property type="match status" value="1"/>
</dbReference>
<dbReference type="GO" id="GO:0006355">
    <property type="term" value="P:regulation of DNA-templated transcription"/>
    <property type="evidence" value="ECO:0007669"/>
    <property type="project" value="InterPro"/>
</dbReference>
<evidence type="ECO:0000313" key="2">
    <source>
        <dbReference type="EMBL" id="KAB5560919.1"/>
    </source>
</evidence>
<accession>A0A5N5N0V3</accession>
<dbReference type="AlphaFoldDB" id="A0A5N5N0V3"/>
<name>A0A5N5N0V3_9ROSI</name>
<gene>
    <name evidence="2" type="ORF">DKX38_005876</name>
</gene>
<keyword evidence="3" id="KW-1185">Reference proteome</keyword>
<dbReference type="EMBL" id="VDCV01000004">
    <property type="protein sequence ID" value="KAB5560919.1"/>
    <property type="molecule type" value="Genomic_DNA"/>
</dbReference>
<dbReference type="GO" id="GO:0005634">
    <property type="term" value="C:nucleus"/>
    <property type="evidence" value="ECO:0007669"/>
    <property type="project" value="UniProtKB-SubCell"/>
</dbReference>
<protein>
    <submittedName>
        <fullName evidence="2">Uncharacterized protein</fullName>
    </submittedName>
</protein>
<organism evidence="2 3">
    <name type="scientific">Salix brachista</name>
    <dbReference type="NCBI Taxonomy" id="2182728"/>
    <lineage>
        <taxon>Eukaryota</taxon>
        <taxon>Viridiplantae</taxon>
        <taxon>Streptophyta</taxon>
        <taxon>Embryophyta</taxon>
        <taxon>Tracheophyta</taxon>
        <taxon>Spermatophyta</taxon>
        <taxon>Magnoliopsida</taxon>
        <taxon>eudicotyledons</taxon>
        <taxon>Gunneridae</taxon>
        <taxon>Pentapetalae</taxon>
        <taxon>rosids</taxon>
        <taxon>fabids</taxon>
        <taxon>Malpighiales</taxon>
        <taxon>Salicaceae</taxon>
        <taxon>Saliceae</taxon>
        <taxon>Salix</taxon>
    </lineage>
</organism>
<dbReference type="Proteomes" id="UP000326939">
    <property type="component" value="Chromosome 4"/>
</dbReference>
<evidence type="ECO:0000313" key="3">
    <source>
        <dbReference type="Proteomes" id="UP000326939"/>
    </source>
</evidence>
<keyword evidence="1" id="KW-0539">Nucleus</keyword>
<comment type="subcellular location">
    <subcellularLocation>
        <location evidence="1">Nucleus</location>
    </subcellularLocation>
</comment>
<sequence>MEAAPIFVSIFKKRFRDFLSGFKLYEEGHKSGHDLNCDMADLLHDYQDMAEEFEIMLKDDGDQKARRPLPEHMEDALIFVRLYKKSFKVFLHEFKLYREGHKSKHDLNCDMVDLLRNLQYLVYWCPKLLEDSHLPLKVCKQLNVLTINCMVNWRLSILAHRIATMTALGFQLTSGVRSGKKNDFHWEAVQSRDTDNAL</sequence>
<reference evidence="3" key="1">
    <citation type="journal article" date="2019" name="Gigascience">
        <title>De novo genome assembly of the endangered Acer yangbiense, a plant species with extremely small populations endemic to Yunnan Province, China.</title>
        <authorList>
            <person name="Yang J."/>
            <person name="Wariss H.M."/>
            <person name="Tao L."/>
            <person name="Zhang R."/>
            <person name="Yun Q."/>
            <person name="Hollingsworth P."/>
            <person name="Dao Z."/>
            <person name="Luo G."/>
            <person name="Guo H."/>
            <person name="Ma Y."/>
            <person name="Sun W."/>
        </authorList>
    </citation>
    <scope>NUCLEOTIDE SEQUENCE [LARGE SCALE GENOMIC DNA]</scope>
    <source>
        <strain evidence="3">cv. br00</strain>
    </source>
</reference>